<dbReference type="Proteomes" id="UP000185812">
    <property type="component" value="Unassembled WGS sequence"/>
</dbReference>
<gene>
    <name evidence="4" type="ORF">SAMN04488087_0833</name>
</gene>
<keyword evidence="5" id="KW-1185">Reference proteome</keyword>
<dbReference type="EMBL" id="FRAU01000002">
    <property type="protein sequence ID" value="SHK31391.1"/>
    <property type="molecule type" value="Genomic_DNA"/>
</dbReference>
<dbReference type="Pfam" id="PF13505">
    <property type="entry name" value="OMP_b-brl"/>
    <property type="match status" value="1"/>
</dbReference>
<dbReference type="SUPFAM" id="SSF56925">
    <property type="entry name" value="OMPA-like"/>
    <property type="match status" value="1"/>
</dbReference>
<protein>
    <submittedName>
        <fullName evidence="4">Outer membrane protein beta-barrel domain-containing protein</fullName>
    </submittedName>
</protein>
<dbReference type="RefSeq" id="WP_072714704.1">
    <property type="nucleotide sequence ID" value="NZ_FRAU01000002.1"/>
</dbReference>
<evidence type="ECO:0000256" key="1">
    <source>
        <dbReference type="ARBA" id="ARBA00022729"/>
    </source>
</evidence>
<feature type="chain" id="PRO_5012161019" evidence="2">
    <location>
        <begin position="21"/>
        <end position="165"/>
    </location>
</feature>
<dbReference type="OrthoDB" id="1494756at2"/>
<name>A0A1M6RFX6_9BACT</name>
<organism evidence="4 5">
    <name type="scientific">Rhodothermus profundi</name>
    <dbReference type="NCBI Taxonomy" id="633813"/>
    <lineage>
        <taxon>Bacteria</taxon>
        <taxon>Pseudomonadati</taxon>
        <taxon>Rhodothermota</taxon>
        <taxon>Rhodothermia</taxon>
        <taxon>Rhodothermales</taxon>
        <taxon>Rhodothermaceae</taxon>
        <taxon>Rhodothermus</taxon>
    </lineage>
</organism>
<dbReference type="AlphaFoldDB" id="A0A1M6RFX6"/>
<evidence type="ECO:0000313" key="5">
    <source>
        <dbReference type="Proteomes" id="UP000185812"/>
    </source>
</evidence>
<proteinExistence type="predicted"/>
<evidence type="ECO:0000313" key="4">
    <source>
        <dbReference type="EMBL" id="SHK31391.1"/>
    </source>
</evidence>
<dbReference type="InterPro" id="IPR027385">
    <property type="entry name" value="Beta-barrel_OMP"/>
</dbReference>
<dbReference type="Gene3D" id="2.40.160.20">
    <property type="match status" value="1"/>
</dbReference>
<keyword evidence="1 2" id="KW-0732">Signal</keyword>
<evidence type="ECO:0000259" key="3">
    <source>
        <dbReference type="Pfam" id="PF13505"/>
    </source>
</evidence>
<sequence length="165" mass="17599">MKRAGILVVFLMFWYSSAQAQVPSPVTLEIGPRVGYDVGDDIQEAFLGVDARLAIMMLPIDFQATFDYYFTEENMTFWQLGLHALLSFGPGVAFTPYVGGGLGIARTSVSIGELNVSDTDTAVNLIGGARFGIGPVRPFVQAQITVGGDADLVTLAGGLLFKFGP</sequence>
<feature type="signal peptide" evidence="2">
    <location>
        <begin position="1"/>
        <end position="20"/>
    </location>
</feature>
<accession>A0A1M6RFX6</accession>
<feature type="domain" description="Outer membrane protein beta-barrel" evidence="3">
    <location>
        <begin position="30"/>
        <end position="149"/>
    </location>
</feature>
<evidence type="ECO:0000256" key="2">
    <source>
        <dbReference type="SAM" id="SignalP"/>
    </source>
</evidence>
<reference evidence="5" key="1">
    <citation type="submission" date="2016-11" db="EMBL/GenBank/DDBJ databases">
        <authorList>
            <person name="Varghese N."/>
            <person name="Submissions S."/>
        </authorList>
    </citation>
    <scope>NUCLEOTIDE SEQUENCE [LARGE SCALE GENOMIC DNA]</scope>
    <source>
        <strain evidence="5">DSM 22212</strain>
    </source>
</reference>
<dbReference type="InterPro" id="IPR011250">
    <property type="entry name" value="OMP/PagP_B-barrel"/>
</dbReference>